<accession>A0ABV7AGS8</accession>
<feature type="transmembrane region" description="Helical" evidence="1">
    <location>
        <begin position="192"/>
        <end position="212"/>
    </location>
</feature>
<evidence type="ECO:0000313" key="3">
    <source>
        <dbReference type="Proteomes" id="UP001595443"/>
    </source>
</evidence>
<feature type="transmembrane region" description="Helical" evidence="1">
    <location>
        <begin position="219"/>
        <end position="242"/>
    </location>
</feature>
<feature type="transmembrane region" description="Helical" evidence="1">
    <location>
        <begin position="305"/>
        <end position="324"/>
    </location>
</feature>
<name>A0ABV7AGS8_9RHOB</name>
<dbReference type="RefSeq" id="WP_377833266.1">
    <property type="nucleotide sequence ID" value="NZ_JBHRSK010000007.1"/>
</dbReference>
<evidence type="ECO:0000313" key="2">
    <source>
        <dbReference type="EMBL" id="MFC2968566.1"/>
    </source>
</evidence>
<organism evidence="2 3">
    <name type="scientific">Acidimangrovimonas pyrenivorans</name>
    <dbReference type="NCBI Taxonomy" id="2030798"/>
    <lineage>
        <taxon>Bacteria</taxon>
        <taxon>Pseudomonadati</taxon>
        <taxon>Pseudomonadota</taxon>
        <taxon>Alphaproteobacteria</taxon>
        <taxon>Rhodobacterales</taxon>
        <taxon>Paracoccaceae</taxon>
        <taxon>Acidimangrovimonas</taxon>
    </lineage>
</organism>
<proteinExistence type="predicted"/>
<keyword evidence="3" id="KW-1185">Reference proteome</keyword>
<feature type="transmembrane region" description="Helical" evidence="1">
    <location>
        <begin position="52"/>
        <end position="72"/>
    </location>
</feature>
<evidence type="ECO:0000256" key="1">
    <source>
        <dbReference type="SAM" id="Phobius"/>
    </source>
</evidence>
<feature type="transmembrane region" description="Helical" evidence="1">
    <location>
        <begin position="102"/>
        <end position="119"/>
    </location>
</feature>
<keyword evidence="1" id="KW-0812">Transmembrane</keyword>
<comment type="caution">
    <text evidence="2">The sequence shown here is derived from an EMBL/GenBank/DDBJ whole genome shotgun (WGS) entry which is preliminary data.</text>
</comment>
<feature type="transmembrane region" description="Helical" evidence="1">
    <location>
        <begin position="262"/>
        <end position="284"/>
    </location>
</feature>
<sequence length="332" mass="35892">MIFQTPILALLLVATLAAVTALWSSGFALRVLRHWDLANMSRAQLRLERTTELVSTLFGAVMIAELAALLLFVFNADRMATLFVGAMCAVGTLNVNPYGFPALYLKIAVFFAATLWLILDRADRIGRDYPLTRVKYAALLAILPLVLADGALELAYFLNLRTDVITSCCSKLFTPNNPNLANQMASVGSGTALWLLGAAGAAVLLSGVAALVRRKGYALYAACSALFFAAGLTAVVATISLYVYENPNHHCPFCILKPEYGYYGYALYVPLFLGTALGLGAGMLQPFARIPSLSDRLPGLMRRQLLWSLAGFGLFVLAALWAIARSHLILFG</sequence>
<protein>
    <submittedName>
        <fullName evidence="2">Uncharacterized protein</fullName>
    </submittedName>
</protein>
<dbReference type="EMBL" id="JBHRSK010000007">
    <property type="protein sequence ID" value="MFC2968566.1"/>
    <property type="molecule type" value="Genomic_DNA"/>
</dbReference>
<gene>
    <name evidence="2" type="ORF">ACFOES_10710</name>
</gene>
<dbReference type="Proteomes" id="UP001595443">
    <property type="component" value="Unassembled WGS sequence"/>
</dbReference>
<reference evidence="3" key="1">
    <citation type="journal article" date="2019" name="Int. J. Syst. Evol. Microbiol.">
        <title>The Global Catalogue of Microorganisms (GCM) 10K type strain sequencing project: providing services to taxonomists for standard genome sequencing and annotation.</title>
        <authorList>
            <consortium name="The Broad Institute Genomics Platform"/>
            <consortium name="The Broad Institute Genome Sequencing Center for Infectious Disease"/>
            <person name="Wu L."/>
            <person name="Ma J."/>
        </authorList>
    </citation>
    <scope>NUCLEOTIDE SEQUENCE [LARGE SCALE GENOMIC DNA]</scope>
    <source>
        <strain evidence="3">KCTC 62192</strain>
    </source>
</reference>
<keyword evidence="1" id="KW-1133">Transmembrane helix</keyword>
<keyword evidence="1" id="KW-0472">Membrane</keyword>
<feature type="transmembrane region" description="Helical" evidence="1">
    <location>
        <begin position="139"/>
        <end position="158"/>
    </location>
</feature>